<evidence type="ECO:0000313" key="4">
    <source>
        <dbReference type="EMBL" id="KAG0327516.1"/>
    </source>
</evidence>
<evidence type="ECO:0000256" key="3">
    <source>
        <dbReference type="ARBA" id="ARBA00023136"/>
    </source>
</evidence>
<sequence length="70" mass="7566">MGAEYIVFGRAIPTYKLALATYALIGTPVVAMNMGKKEAPVAAIKAASQDEEAFIREFIRSAEDDQTKSV</sequence>
<dbReference type="PANTHER" id="PTHR28074:SF1">
    <property type="entry name" value="ATP SYNTHASE SUBUNIT K, MITOCHONDRIAL"/>
    <property type="match status" value="1"/>
</dbReference>
<dbReference type="Pfam" id="PF11022">
    <property type="entry name" value="ATP19"/>
    <property type="match status" value="1"/>
</dbReference>
<dbReference type="InterPro" id="IPR021278">
    <property type="entry name" value="ATP19"/>
</dbReference>
<comment type="subcellular location">
    <subcellularLocation>
        <location evidence="1">Mitochondrion membrane</location>
    </subcellularLocation>
</comment>
<dbReference type="PANTHER" id="PTHR28074">
    <property type="entry name" value="ATP SYNTHASE SUBUNIT K, MITOCHONDRIAL"/>
    <property type="match status" value="1"/>
</dbReference>
<organism evidence="4 5">
    <name type="scientific">Dissophora globulifera</name>
    <dbReference type="NCBI Taxonomy" id="979702"/>
    <lineage>
        <taxon>Eukaryota</taxon>
        <taxon>Fungi</taxon>
        <taxon>Fungi incertae sedis</taxon>
        <taxon>Mucoromycota</taxon>
        <taxon>Mortierellomycotina</taxon>
        <taxon>Mortierellomycetes</taxon>
        <taxon>Mortierellales</taxon>
        <taxon>Mortierellaceae</taxon>
        <taxon>Dissophora</taxon>
    </lineage>
</organism>
<name>A0A9P6RUE8_9FUNG</name>
<evidence type="ECO:0000256" key="2">
    <source>
        <dbReference type="ARBA" id="ARBA00023128"/>
    </source>
</evidence>
<keyword evidence="5" id="KW-1185">Reference proteome</keyword>
<gene>
    <name evidence="4" type="ORF">BGZ99_007474</name>
</gene>
<evidence type="ECO:0000256" key="1">
    <source>
        <dbReference type="ARBA" id="ARBA00004325"/>
    </source>
</evidence>
<comment type="caution">
    <text evidence="4">The sequence shown here is derived from an EMBL/GenBank/DDBJ whole genome shotgun (WGS) entry which is preliminary data.</text>
</comment>
<protein>
    <submittedName>
        <fullName evidence="4">Uncharacterized protein</fullName>
    </submittedName>
</protein>
<evidence type="ECO:0000313" key="5">
    <source>
        <dbReference type="Proteomes" id="UP000738325"/>
    </source>
</evidence>
<dbReference type="AlphaFoldDB" id="A0A9P6RUE8"/>
<reference evidence="4" key="1">
    <citation type="journal article" date="2020" name="Fungal Divers.">
        <title>Resolving the Mortierellaceae phylogeny through synthesis of multi-gene phylogenetics and phylogenomics.</title>
        <authorList>
            <person name="Vandepol N."/>
            <person name="Liber J."/>
            <person name="Desiro A."/>
            <person name="Na H."/>
            <person name="Kennedy M."/>
            <person name="Barry K."/>
            <person name="Grigoriev I.V."/>
            <person name="Miller A.N."/>
            <person name="O'Donnell K."/>
            <person name="Stajich J.E."/>
            <person name="Bonito G."/>
        </authorList>
    </citation>
    <scope>NUCLEOTIDE SEQUENCE</scope>
    <source>
        <strain evidence="4">REB-010B</strain>
    </source>
</reference>
<keyword evidence="3" id="KW-0472">Membrane</keyword>
<proteinExistence type="predicted"/>
<dbReference type="OrthoDB" id="2094445at2759"/>
<accession>A0A9P6RUE8</accession>
<dbReference type="Proteomes" id="UP000738325">
    <property type="component" value="Unassembled WGS sequence"/>
</dbReference>
<dbReference type="GO" id="GO:0015986">
    <property type="term" value="P:proton motive force-driven ATP synthesis"/>
    <property type="evidence" value="ECO:0007669"/>
    <property type="project" value="TreeGrafter"/>
</dbReference>
<dbReference type="GO" id="GO:0031966">
    <property type="term" value="C:mitochondrial membrane"/>
    <property type="evidence" value="ECO:0007669"/>
    <property type="project" value="UniProtKB-SubCell"/>
</dbReference>
<dbReference type="EMBL" id="JAAAIP010000054">
    <property type="protein sequence ID" value="KAG0327516.1"/>
    <property type="molecule type" value="Genomic_DNA"/>
</dbReference>
<keyword evidence="2" id="KW-0496">Mitochondrion</keyword>